<evidence type="ECO:0000256" key="3">
    <source>
        <dbReference type="ARBA" id="ARBA00023002"/>
    </source>
</evidence>
<dbReference type="InterPro" id="IPR036188">
    <property type="entry name" value="FAD/NAD-bd_sf"/>
</dbReference>
<dbReference type="PANTHER" id="PTHR46972:SF1">
    <property type="entry name" value="FAD DEPENDENT OXIDOREDUCTASE DOMAIN-CONTAINING PROTEIN"/>
    <property type="match status" value="1"/>
</dbReference>
<dbReference type="SUPFAM" id="SSF51905">
    <property type="entry name" value="FAD/NAD(P)-binding domain"/>
    <property type="match status" value="1"/>
</dbReference>
<evidence type="ECO:0000313" key="7">
    <source>
        <dbReference type="Proteomes" id="UP001221142"/>
    </source>
</evidence>
<evidence type="ECO:0000256" key="2">
    <source>
        <dbReference type="ARBA" id="ARBA00022827"/>
    </source>
</evidence>
<proteinExistence type="predicted"/>
<protein>
    <recommendedName>
        <fullName evidence="5">FAD-binding domain-containing protein</fullName>
    </recommendedName>
</protein>
<keyword evidence="2" id="KW-0274">FAD</keyword>
<evidence type="ECO:0000256" key="4">
    <source>
        <dbReference type="ARBA" id="ARBA00023033"/>
    </source>
</evidence>
<name>A0AAD7CEL6_9AGAR</name>
<comment type="caution">
    <text evidence="6">The sequence shown here is derived from an EMBL/GenBank/DDBJ whole genome shotgun (WGS) entry which is preliminary data.</text>
</comment>
<dbReference type="AlphaFoldDB" id="A0AAD7CEL6"/>
<evidence type="ECO:0000313" key="6">
    <source>
        <dbReference type="EMBL" id="KAJ7646807.1"/>
    </source>
</evidence>
<dbReference type="PANTHER" id="PTHR46972">
    <property type="entry name" value="MONOOXYGENASE ASQM-RELATED"/>
    <property type="match status" value="1"/>
</dbReference>
<sequence length="417" mass="46024">MSTTPPQRSIAIVGAGLGGLACARILQLQNTPVVIYEREPNPASRQQGGSLDMHSNSGTKALEMARLMDEFKKVARYDDQGMKIVGKDGVVYYEDPEVPPEQQVSDRPEIDRTQLRKLFLDPLDSGVIRWSHGVSKVTQDSATNKCTIHFLDPAFEPAVHDFVIGADGTWSRVRPTVSPTLPTYSGVTIVDIFLSDVAKNHPSLAEFVQCGSAMVLGDNKGILPQRNSNDVVRIYVTFRQPLSWAEDIGLKALVDQERYNEARDLLQAQFDGWTKDAVGYLEVPCESLHLRPLYTFKHHEWTSNPGLTLIGDAAHSMTPFAGEGANLALLDGAELGTVIGENIGANEKNWARAIAGFEVKMQRRAWSASDEAMGNMDMIIAPGDPAARVGRWFSRMMMLGRFWNGFSGFVKGLTGWW</sequence>
<reference evidence="6" key="1">
    <citation type="submission" date="2023-03" db="EMBL/GenBank/DDBJ databases">
        <title>Massive genome expansion in bonnet fungi (Mycena s.s.) driven by repeated elements and novel gene families across ecological guilds.</title>
        <authorList>
            <consortium name="Lawrence Berkeley National Laboratory"/>
            <person name="Harder C.B."/>
            <person name="Miyauchi S."/>
            <person name="Viragh M."/>
            <person name="Kuo A."/>
            <person name="Thoen E."/>
            <person name="Andreopoulos B."/>
            <person name="Lu D."/>
            <person name="Skrede I."/>
            <person name="Drula E."/>
            <person name="Henrissat B."/>
            <person name="Morin E."/>
            <person name="Kohler A."/>
            <person name="Barry K."/>
            <person name="LaButti K."/>
            <person name="Morin E."/>
            <person name="Salamov A."/>
            <person name="Lipzen A."/>
            <person name="Mereny Z."/>
            <person name="Hegedus B."/>
            <person name="Baldrian P."/>
            <person name="Stursova M."/>
            <person name="Weitz H."/>
            <person name="Taylor A."/>
            <person name="Grigoriev I.V."/>
            <person name="Nagy L.G."/>
            <person name="Martin F."/>
            <person name="Kauserud H."/>
        </authorList>
    </citation>
    <scope>NUCLEOTIDE SEQUENCE</scope>
    <source>
        <strain evidence="6">9284</strain>
    </source>
</reference>
<dbReference type="EMBL" id="JARKIF010000002">
    <property type="protein sequence ID" value="KAJ7646807.1"/>
    <property type="molecule type" value="Genomic_DNA"/>
</dbReference>
<keyword evidence="7" id="KW-1185">Reference proteome</keyword>
<gene>
    <name evidence="6" type="ORF">FB45DRAFT_182160</name>
</gene>
<keyword evidence="1" id="KW-0285">Flavoprotein</keyword>
<dbReference type="Pfam" id="PF01494">
    <property type="entry name" value="FAD_binding_3"/>
    <property type="match status" value="1"/>
</dbReference>
<dbReference type="GO" id="GO:0004497">
    <property type="term" value="F:monooxygenase activity"/>
    <property type="evidence" value="ECO:0007669"/>
    <property type="project" value="UniProtKB-KW"/>
</dbReference>
<dbReference type="Gene3D" id="3.50.50.60">
    <property type="entry name" value="FAD/NAD(P)-binding domain"/>
    <property type="match status" value="1"/>
</dbReference>
<accession>A0AAD7CEL6</accession>
<dbReference type="GO" id="GO:0071949">
    <property type="term" value="F:FAD binding"/>
    <property type="evidence" value="ECO:0007669"/>
    <property type="project" value="InterPro"/>
</dbReference>
<keyword evidence="4" id="KW-0503">Monooxygenase</keyword>
<evidence type="ECO:0000256" key="1">
    <source>
        <dbReference type="ARBA" id="ARBA00022630"/>
    </source>
</evidence>
<dbReference type="Proteomes" id="UP001221142">
    <property type="component" value="Unassembled WGS sequence"/>
</dbReference>
<dbReference type="PRINTS" id="PR00420">
    <property type="entry name" value="RNGMNOXGNASE"/>
</dbReference>
<organism evidence="6 7">
    <name type="scientific">Roridomyces roridus</name>
    <dbReference type="NCBI Taxonomy" id="1738132"/>
    <lineage>
        <taxon>Eukaryota</taxon>
        <taxon>Fungi</taxon>
        <taxon>Dikarya</taxon>
        <taxon>Basidiomycota</taxon>
        <taxon>Agaricomycotina</taxon>
        <taxon>Agaricomycetes</taxon>
        <taxon>Agaricomycetidae</taxon>
        <taxon>Agaricales</taxon>
        <taxon>Marasmiineae</taxon>
        <taxon>Mycenaceae</taxon>
        <taxon>Roridomyces</taxon>
    </lineage>
</organism>
<feature type="domain" description="FAD-binding" evidence="5">
    <location>
        <begin position="10"/>
        <end position="343"/>
    </location>
</feature>
<keyword evidence="3" id="KW-0560">Oxidoreductase</keyword>
<dbReference type="InterPro" id="IPR002938">
    <property type="entry name" value="FAD-bd"/>
</dbReference>
<evidence type="ECO:0000259" key="5">
    <source>
        <dbReference type="Pfam" id="PF01494"/>
    </source>
</evidence>